<gene>
    <name evidence="2" type="ORF">K469DRAFT_691356</name>
</gene>
<feature type="compositionally biased region" description="Low complexity" evidence="1">
    <location>
        <begin position="93"/>
        <end position="105"/>
    </location>
</feature>
<feature type="compositionally biased region" description="Polar residues" evidence="1">
    <location>
        <begin position="496"/>
        <end position="511"/>
    </location>
</feature>
<protein>
    <submittedName>
        <fullName evidence="2">Uncharacterized protein</fullName>
    </submittedName>
</protein>
<feature type="compositionally biased region" description="Polar residues" evidence="1">
    <location>
        <begin position="208"/>
        <end position="232"/>
    </location>
</feature>
<dbReference type="AlphaFoldDB" id="A0A6A6ES75"/>
<feature type="compositionally biased region" description="Acidic residues" evidence="1">
    <location>
        <begin position="550"/>
        <end position="564"/>
    </location>
</feature>
<feature type="compositionally biased region" description="Polar residues" evidence="1">
    <location>
        <begin position="283"/>
        <end position="294"/>
    </location>
</feature>
<reference evidence="2" key="1">
    <citation type="journal article" date="2020" name="Stud. Mycol.">
        <title>101 Dothideomycetes genomes: a test case for predicting lifestyles and emergence of pathogens.</title>
        <authorList>
            <person name="Haridas S."/>
            <person name="Albert R."/>
            <person name="Binder M."/>
            <person name="Bloem J."/>
            <person name="Labutti K."/>
            <person name="Salamov A."/>
            <person name="Andreopoulos B."/>
            <person name="Baker S."/>
            <person name="Barry K."/>
            <person name="Bills G."/>
            <person name="Bluhm B."/>
            <person name="Cannon C."/>
            <person name="Castanera R."/>
            <person name="Culley D."/>
            <person name="Daum C."/>
            <person name="Ezra D."/>
            <person name="Gonzalez J."/>
            <person name="Henrissat B."/>
            <person name="Kuo A."/>
            <person name="Liang C."/>
            <person name="Lipzen A."/>
            <person name="Lutzoni F."/>
            <person name="Magnuson J."/>
            <person name="Mondo S."/>
            <person name="Nolan M."/>
            <person name="Ohm R."/>
            <person name="Pangilinan J."/>
            <person name="Park H.-J."/>
            <person name="Ramirez L."/>
            <person name="Alfaro M."/>
            <person name="Sun H."/>
            <person name="Tritt A."/>
            <person name="Yoshinaga Y."/>
            <person name="Zwiers L.-H."/>
            <person name="Turgeon B."/>
            <person name="Goodwin S."/>
            <person name="Spatafora J."/>
            <person name="Crous P."/>
            <person name="Grigoriev I."/>
        </authorList>
    </citation>
    <scope>NUCLEOTIDE SEQUENCE</scope>
    <source>
        <strain evidence="2">CBS 207.26</strain>
    </source>
</reference>
<evidence type="ECO:0000256" key="1">
    <source>
        <dbReference type="SAM" id="MobiDB-lite"/>
    </source>
</evidence>
<name>A0A6A6ES75_9PEZI</name>
<evidence type="ECO:0000313" key="3">
    <source>
        <dbReference type="Proteomes" id="UP000800200"/>
    </source>
</evidence>
<dbReference type="OrthoDB" id="5288142at2759"/>
<evidence type="ECO:0000313" key="2">
    <source>
        <dbReference type="EMBL" id="KAF2193852.1"/>
    </source>
</evidence>
<feature type="compositionally biased region" description="Polar residues" evidence="1">
    <location>
        <begin position="132"/>
        <end position="149"/>
    </location>
</feature>
<accession>A0A6A6ES75</accession>
<feature type="compositionally biased region" description="Pro residues" evidence="1">
    <location>
        <begin position="298"/>
        <end position="309"/>
    </location>
</feature>
<proteinExistence type="predicted"/>
<feature type="compositionally biased region" description="Basic and acidic residues" evidence="1">
    <location>
        <begin position="368"/>
        <end position="383"/>
    </location>
</feature>
<keyword evidence="3" id="KW-1185">Reference proteome</keyword>
<feature type="compositionally biased region" description="Basic and acidic residues" evidence="1">
    <location>
        <begin position="61"/>
        <end position="88"/>
    </location>
</feature>
<organism evidence="2 3">
    <name type="scientific">Zopfia rhizophila CBS 207.26</name>
    <dbReference type="NCBI Taxonomy" id="1314779"/>
    <lineage>
        <taxon>Eukaryota</taxon>
        <taxon>Fungi</taxon>
        <taxon>Dikarya</taxon>
        <taxon>Ascomycota</taxon>
        <taxon>Pezizomycotina</taxon>
        <taxon>Dothideomycetes</taxon>
        <taxon>Dothideomycetes incertae sedis</taxon>
        <taxon>Zopfiaceae</taxon>
        <taxon>Zopfia</taxon>
    </lineage>
</organism>
<feature type="compositionally biased region" description="Basic and acidic residues" evidence="1">
    <location>
        <begin position="158"/>
        <end position="177"/>
    </location>
</feature>
<sequence length="1084" mass="118853">MASSPTAMSHPMPLRSPQSPSLDLRHPTPDLQPLQGAYTGNIERLEEHAERMSSTGSDIGEEIKKLQLEQKLSDSRKSSLRSPIEEPRPFVGRSRNASTSSYSNSIVDVNGAARWGGYSPGGYVTSPVGSIRSGSFSQPSLQRQRSGSRASRLGQFIHTEENDREPKTPDEHPESPRSHRSAPRENSPSPPSHRSVSSFTRKYDQIAQEIQNELQNSSDNVHAIGNVQQEQADGQPYSGQHDLPDRPPTAASTDTAHQAGTLWHDFDGVHCPDTVPEEEATPSHDSGSRNSSLLKSVPQPPQQGQPPPGENMVFYPAPVPKMLNLPKRLSQLPSANVQAKRRTQLLESMQTENRKSAAWLPDVNAEGSTEKSKQNRKSIDARKSLANLPPQLRASAYFDQVAPAQEFEVKGESAEDTLDSILEASAHAPVSAFTDHPFAGHAGSDVYAREHTRKTSKPANQEKTDARKSRSSLNLLDTRRNSSGDPLNKLKKRNSSADLNKLTVQASSSRMSLGDELDERDRDDREHEGVDDRTPTGQSVNGEHVGHPDDDVDEEEEEEVEEPQEPQYFGPPTTLLAELQMRKQQQKSRNLTAATAFPNGMHSTLLELDAVAEIEKKRRKGQKVNLAWEAAPATGADDDDSDDDVPLGVLFPGRDGLINKKPGAQQTSDWDRPLGLIAQRELEDNEPLSRRRNRLVGANPNRSRDLSPGKRHTQGPEISSSQQHLAVPTVNPKPESEEEDEGETLAQRIRRLKNREALDNALGADVRKSTVSGDFAAEMMSQFGVPTEEEKPKSAPGPGGEEEETLGQRRARLQAEALARGDANPLGSRPPLRGSLSMADILGAHPIDNTNAARKVSDEMLLSALPQGSLLHQNEMKKSRRKADMLDQNRRISSYGSLDKPLLADVGKEAPEPAITANIQAYKEKMAGTPMTVPPSVPSMMFTPQMMGGMLPNMQSMNMLGQRESYLPQANMGMGMGMATPFGMNGMNGVNGMNMTPNGFGFQGGNMMPQQMMAMNMGMGMGMPMNGMQGMAYPQMSGISGMQQSSMGNMAMQMNSMPMQQSLEPIMDPRQRDMIDRWRQGIMH</sequence>
<feature type="region of interest" description="Disordered" evidence="1">
    <location>
        <begin position="618"/>
        <end position="745"/>
    </location>
</feature>
<dbReference type="Proteomes" id="UP000800200">
    <property type="component" value="Unassembled WGS sequence"/>
</dbReference>
<feature type="compositionally biased region" description="Acidic residues" evidence="1">
    <location>
        <begin position="636"/>
        <end position="645"/>
    </location>
</feature>
<dbReference type="EMBL" id="ML994613">
    <property type="protein sequence ID" value="KAF2193852.1"/>
    <property type="molecule type" value="Genomic_DNA"/>
</dbReference>
<feature type="region of interest" description="Disordered" evidence="1">
    <location>
        <begin position="1"/>
        <end position="385"/>
    </location>
</feature>
<feature type="region of interest" description="Disordered" evidence="1">
    <location>
        <begin position="447"/>
        <end position="575"/>
    </location>
</feature>
<feature type="region of interest" description="Disordered" evidence="1">
    <location>
        <begin position="781"/>
        <end position="809"/>
    </location>
</feature>
<feature type="compositionally biased region" description="Basic and acidic residues" evidence="1">
    <location>
        <begin position="519"/>
        <end position="534"/>
    </location>
</feature>